<dbReference type="InterPro" id="IPR009072">
    <property type="entry name" value="Histone-fold"/>
</dbReference>
<organism evidence="3">
    <name type="scientific">Haptolina ericina</name>
    <dbReference type="NCBI Taxonomy" id="156174"/>
    <lineage>
        <taxon>Eukaryota</taxon>
        <taxon>Haptista</taxon>
        <taxon>Haptophyta</taxon>
        <taxon>Prymnesiophyceae</taxon>
        <taxon>Prymnesiales</taxon>
        <taxon>Prymnesiaceae</taxon>
        <taxon>Haptolina</taxon>
    </lineage>
</organism>
<evidence type="ECO:0000259" key="2">
    <source>
        <dbReference type="Pfam" id="PF00808"/>
    </source>
</evidence>
<dbReference type="SUPFAM" id="SSF47113">
    <property type="entry name" value="Histone-fold"/>
    <property type="match status" value="1"/>
</dbReference>
<dbReference type="GO" id="GO:0046982">
    <property type="term" value="F:protein heterodimerization activity"/>
    <property type="evidence" value="ECO:0007669"/>
    <property type="project" value="InterPro"/>
</dbReference>
<sequence>MLTFGEYEEAIGSLTTDTDIGLAFKGAGDQPRHSFPSSCACSSLRELPGHLPSVQQSTSSLQSSSSMTSVMTSTTHTCTVMSGNFGEYGASMMASTSHALGGEEFGEEEMESATQQLEHHTSLARAERHLPFSSDELLPLHNVARILAQHIPRTLKVAKASKVFSQQALSEFMAFVITESADVALQHPRPRHQNHALVTPAEIKTALRKLGMAAFIPAADALTTNISRVPVEGTPSPKTPVYKYEVKPASHQSHQSQVQPICSRSQHTCPQEKTDSLGPKQRVPPMPTGVLQSAHATKAFSPRVASKQPVFNRRAHVWDLCKDDTNMSI</sequence>
<evidence type="ECO:0000256" key="1">
    <source>
        <dbReference type="SAM" id="MobiDB-lite"/>
    </source>
</evidence>
<reference evidence="3" key="1">
    <citation type="submission" date="2021-01" db="EMBL/GenBank/DDBJ databases">
        <authorList>
            <person name="Corre E."/>
            <person name="Pelletier E."/>
            <person name="Niang G."/>
            <person name="Scheremetjew M."/>
            <person name="Finn R."/>
            <person name="Kale V."/>
            <person name="Holt S."/>
            <person name="Cochrane G."/>
            <person name="Meng A."/>
            <person name="Brown T."/>
            <person name="Cohen L."/>
        </authorList>
    </citation>
    <scope>NUCLEOTIDE SEQUENCE</scope>
    <source>
        <strain evidence="3">CCMP281</strain>
    </source>
</reference>
<dbReference type="AlphaFoldDB" id="A0A7S3AZP8"/>
<protein>
    <recommendedName>
        <fullName evidence="2">Transcription factor CBF/NF-Y/archaeal histone domain-containing protein</fullName>
    </recommendedName>
</protein>
<dbReference type="InterPro" id="IPR003958">
    <property type="entry name" value="CBFA_NFYB_domain"/>
</dbReference>
<feature type="domain" description="Transcription factor CBF/NF-Y/archaeal histone" evidence="2">
    <location>
        <begin position="138"/>
        <end position="189"/>
    </location>
</feature>
<gene>
    <name evidence="3" type="ORF">HERI1096_LOCUS19414</name>
</gene>
<dbReference type="EMBL" id="HBHX01035029">
    <property type="protein sequence ID" value="CAE0118715.1"/>
    <property type="molecule type" value="Transcribed_RNA"/>
</dbReference>
<accession>A0A7S3AZP8</accession>
<dbReference type="Pfam" id="PF00808">
    <property type="entry name" value="CBFD_NFYB_HMF"/>
    <property type="match status" value="1"/>
</dbReference>
<name>A0A7S3AZP8_9EUKA</name>
<feature type="region of interest" description="Disordered" evidence="1">
    <location>
        <begin position="253"/>
        <end position="283"/>
    </location>
</feature>
<proteinExistence type="predicted"/>
<dbReference type="Gene3D" id="1.10.20.10">
    <property type="entry name" value="Histone, subunit A"/>
    <property type="match status" value="1"/>
</dbReference>
<feature type="compositionally biased region" description="Polar residues" evidence="1">
    <location>
        <begin position="253"/>
        <end position="269"/>
    </location>
</feature>
<evidence type="ECO:0000313" key="3">
    <source>
        <dbReference type="EMBL" id="CAE0118715.1"/>
    </source>
</evidence>